<dbReference type="AlphaFoldDB" id="A0A2R6WGC8"/>
<evidence type="ECO:0000313" key="2">
    <source>
        <dbReference type="EMBL" id="PTQ32915.1"/>
    </source>
</evidence>
<keyword evidence="3" id="KW-1185">Reference proteome</keyword>
<organism evidence="2 3">
    <name type="scientific">Marchantia polymorpha</name>
    <name type="common">Common liverwort</name>
    <name type="synonym">Marchantia aquatica</name>
    <dbReference type="NCBI Taxonomy" id="3197"/>
    <lineage>
        <taxon>Eukaryota</taxon>
        <taxon>Viridiplantae</taxon>
        <taxon>Streptophyta</taxon>
        <taxon>Embryophyta</taxon>
        <taxon>Marchantiophyta</taxon>
        <taxon>Marchantiopsida</taxon>
        <taxon>Marchantiidae</taxon>
        <taxon>Marchantiales</taxon>
        <taxon>Marchantiaceae</taxon>
        <taxon>Marchantia</taxon>
    </lineage>
</organism>
<dbReference type="Proteomes" id="UP000244005">
    <property type="component" value="Unassembled WGS sequence"/>
</dbReference>
<evidence type="ECO:0000313" key="3">
    <source>
        <dbReference type="Proteomes" id="UP000244005"/>
    </source>
</evidence>
<reference evidence="3" key="1">
    <citation type="journal article" date="2017" name="Cell">
        <title>Insights into land plant evolution garnered from the Marchantia polymorpha genome.</title>
        <authorList>
            <person name="Bowman J.L."/>
            <person name="Kohchi T."/>
            <person name="Yamato K.T."/>
            <person name="Jenkins J."/>
            <person name="Shu S."/>
            <person name="Ishizaki K."/>
            <person name="Yamaoka S."/>
            <person name="Nishihama R."/>
            <person name="Nakamura Y."/>
            <person name="Berger F."/>
            <person name="Adam C."/>
            <person name="Aki S.S."/>
            <person name="Althoff F."/>
            <person name="Araki T."/>
            <person name="Arteaga-Vazquez M.A."/>
            <person name="Balasubrmanian S."/>
            <person name="Barry K."/>
            <person name="Bauer D."/>
            <person name="Boehm C.R."/>
            <person name="Briginshaw L."/>
            <person name="Caballero-Perez J."/>
            <person name="Catarino B."/>
            <person name="Chen F."/>
            <person name="Chiyoda S."/>
            <person name="Chovatia M."/>
            <person name="Davies K.M."/>
            <person name="Delmans M."/>
            <person name="Demura T."/>
            <person name="Dierschke T."/>
            <person name="Dolan L."/>
            <person name="Dorantes-Acosta A.E."/>
            <person name="Eklund D.M."/>
            <person name="Florent S.N."/>
            <person name="Flores-Sandoval E."/>
            <person name="Fujiyama A."/>
            <person name="Fukuzawa H."/>
            <person name="Galik B."/>
            <person name="Grimanelli D."/>
            <person name="Grimwood J."/>
            <person name="Grossniklaus U."/>
            <person name="Hamada T."/>
            <person name="Haseloff J."/>
            <person name="Hetherington A.J."/>
            <person name="Higo A."/>
            <person name="Hirakawa Y."/>
            <person name="Hundley H.N."/>
            <person name="Ikeda Y."/>
            <person name="Inoue K."/>
            <person name="Inoue S.I."/>
            <person name="Ishida S."/>
            <person name="Jia Q."/>
            <person name="Kakita M."/>
            <person name="Kanazawa T."/>
            <person name="Kawai Y."/>
            <person name="Kawashima T."/>
            <person name="Kennedy M."/>
            <person name="Kinose K."/>
            <person name="Kinoshita T."/>
            <person name="Kohara Y."/>
            <person name="Koide E."/>
            <person name="Komatsu K."/>
            <person name="Kopischke S."/>
            <person name="Kubo M."/>
            <person name="Kyozuka J."/>
            <person name="Lagercrantz U."/>
            <person name="Lin S.S."/>
            <person name="Lindquist E."/>
            <person name="Lipzen A.M."/>
            <person name="Lu C.W."/>
            <person name="De Luna E."/>
            <person name="Martienssen R.A."/>
            <person name="Minamino N."/>
            <person name="Mizutani M."/>
            <person name="Mizutani M."/>
            <person name="Mochizuki N."/>
            <person name="Monte I."/>
            <person name="Mosher R."/>
            <person name="Nagasaki H."/>
            <person name="Nakagami H."/>
            <person name="Naramoto S."/>
            <person name="Nishitani K."/>
            <person name="Ohtani M."/>
            <person name="Okamoto T."/>
            <person name="Okumura M."/>
            <person name="Phillips J."/>
            <person name="Pollak B."/>
            <person name="Reinders A."/>
            <person name="Rovekamp M."/>
            <person name="Sano R."/>
            <person name="Sawa S."/>
            <person name="Schmid M.W."/>
            <person name="Shirakawa M."/>
            <person name="Solano R."/>
            <person name="Spunde A."/>
            <person name="Suetsugu N."/>
            <person name="Sugano S."/>
            <person name="Sugiyama A."/>
            <person name="Sun R."/>
            <person name="Suzuki Y."/>
            <person name="Takenaka M."/>
            <person name="Takezawa D."/>
            <person name="Tomogane H."/>
            <person name="Tsuzuki M."/>
            <person name="Ueda T."/>
            <person name="Umeda M."/>
            <person name="Ward J.M."/>
            <person name="Watanabe Y."/>
            <person name="Yazaki K."/>
            <person name="Yokoyama R."/>
            <person name="Yoshitake Y."/>
            <person name="Yotsui I."/>
            <person name="Zachgo S."/>
            <person name="Schmutz J."/>
        </authorList>
    </citation>
    <scope>NUCLEOTIDE SEQUENCE [LARGE SCALE GENOMIC DNA]</scope>
    <source>
        <strain evidence="3">Tak-1</strain>
    </source>
</reference>
<evidence type="ECO:0000256" key="1">
    <source>
        <dbReference type="SAM" id="MobiDB-lite"/>
    </source>
</evidence>
<proteinExistence type="predicted"/>
<accession>A0A2R6WGC8</accession>
<dbReference type="EMBL" id="KZ772765">
    <property type="protein sequence ID" value="PTQ32915.1"/>
    <property type="molecule type" value="Genomic_DNA"/>
</dbReference>
<name>A0A2R6WGC8_MARPO</name>
<dbReference type="Gramene" id="Mp5g10810.1">
    <property type="protein sequence ID" value="Mp5g10810.1.cds"/>
    <property type="gene ID" value="Mp5g10810"/>
</dbReference>
<sequence length="57" mass="6150">MSRVNLSTGLMVGHGSEQDTEIPAEACTASPLIDADPLFLEHARSCHIMLVSRQLLS</sequence>
<feature type="region of interest" description="Disordered" evidence="1">
    <location>
        <begin position="1"/>
        <end position="23"/>
    </location>
</feature>
<gene>
    <name evidence="2" type="ORF">MARPO_0093s0002</name>
</gene>
<protein>
    <submittedName>
        <fullName evidence="2">Uncharacterized protein</fullName>
    </submittedName>
</protein>